<sequence length="411" mass="48132">MKLTKIIIFSWFVLLTYSIFRLIINRTKQLTIFSSKPSVFWAVQPNYIIPLSSENLNRIPPSMNYSSQSKEWYTNGNLDPYEIYNPYMKSCLLCHFTVRNKDQNSSTRDAIFSFMFSDIAGLLPFTRSLRTTGSQCRVFIFSDEKSMLKITQDELMVLDRCSITLVKTGYSFSKMNWAEIILLRYPFFYDFLFYRRHLIDRVIIVDLYDTVFQGDPFTSNFKSEYFYFAEENTAIENCWINALWLQKAAPDSYEEIKGNKVLNAGLFLGGTLPVLQFLDIYLKFYEKKRMNMTAPDQGYFNYVAYTIILKNDRFKAKILTSNDGIIVLSYFQEKETKFVLGSFKPKDADVYPRIIHQYDTRSEFRVSVLFACPKGKLNTSTYIRGLDQLPDEEQQYSTKKNGGQSIEIDNF</sequence>
<evidence type="ECO:0000313" key="2">
    <source>
        <dbReference type="EMBL" id="KAK8875882.1"/>
    </source>
</evidence>
<feature type="transmembrane region" description="Helical" evidence="1">
    <location>
        <begin position="6"/>
        <end position="24"/>
    </location>
</feature>
<comment type="caution">
    <text evidence="2">The sequence shown here is derived from an EMBL/GenBank/DDBJ whole genome shotgun (WGS) entry which is preliminary data.</text>
</comment>
<keyword evidence="3" id="KW-1185">Reference proteome</keyword>
<dbReference type="InterPro" id="IPR029044">
    <property type="entry name" value="Nucleotide-diphossugar_trans"/>
</dbReference>
<name>A0ABR2JE63_9EUKA</name>
<gene>
    <name evidence="2" type="ORF">M9Y10_006057</name>
</gene>
<keyword evidence="1" id="KW-0812">Transmembrane</keyword>
<dbReference type="SUPFAM" id="SSF53448">
    <property type="entry name" value="Nucleotide-diphospho-sugar transferases"/>
    <property type="match status" value="1"/>
</dbReference>
<protein>
    <submittedName>
        <fullName evidence="2">Uncharacterized protein</fullName>
    </submittedName>
</protein>
<dbReference type="Proteomes" id="UP001470230">
    <property type="component" value="Unassembled WGS sequence"/>
</dbReference>
<accession>A0ABR2JE63</accession>
<proteinExistence type="predicted"/>
<reference evidence="2 3" key="1">
    <citation type="submission" date="2024-04" db="EMBL/GenBank/DDBJ databases">
        <title>Tritrichomonas musculus Genome.</title>
        <authorList>
            <person name="Alves-Ferreira E."/>
            <person name="Grigg M."/>
            <person name="Lorenzi H."/>
            <person name="Galac M."/>
        </authorList>
    </citation>
    <scope>NUCLEOTIDE SEQUENCE [LARGE SCALE GENOMIC DNA]</scope>
    <source>
        <strain evidence="2 3">EAF2021</strain>
    </source>
</reference>
<evidence type="ECO:0000256" key="1">
    <source>
        <dbReference type="SAM" id="Phobius"/>
    </source>
</evidence>
<organism evidence="2 3">
    <name type="scientific">Tritrichomonas musculus</name>
    <dbReference type="NCBI Taxonomy" id="1915356"/>
    <lineage>
        <taxon>Eukaryota</taxon>
        <taxon>Metamonada</taxon>
        <taxon>Parabasalia</taxon>
        <taxon>Tritrichomonadida</taxon>
        <taxon>Tritrichomonadidae</taxon>
        <taxon>Tritrichomonas</taxon>
    </lineage>
</organism>
<keyword evidence="1" id="KW-0472">Membrane</keyword>
<evidence type="ECO:0000313" key="3">
    <source>
        <dbReference type="Proteomes" id="UP001470230"/>
    </source>
</evidence>
<keyword evidence="1" id="KW-1133">Transmembrane helix</keyword>
<dbReference type="EMBL" id="JAPFFF010000012">
    <property type="protein sequence ID" value="KAK8875882.1"/>
    <property type="molecule type" value="Genomic_DNA"/>
</dbReference>